<dbReference type="InterPro" id="IPR003594">
    <property type="entry name" value="HATPase_dom"/>
</dbReference>
<gene>
    <name evidence="3" type="ORF">SAMN05660420_01195</name>
</gene>
<keyword evidence="4" id="KW-1185">Reference proteome</keyword>
<protein>
    <submittedName>
        <fullName evidence="3">Serine/threonine-protein kinase RsbW</fullName>
    </submittedName>
</protein>
<evidence type="ECO:0000259" key="2">
    <source>
        <dbReference type="Pfam" id="PF13581"/>
    </source>
</evidence>
<sequence length="140" mass="15685">MSKQVIIDITVPNQTKYLGMVGRIGESIAYSLKGYLGNRRELAYHLNLVLTEALANAICHANNSDPDKEVRVTITASDRDLIIRVFDHGQGFDLETLSQKKAQSCDEGGRGIQIIHKLMDQVRYIRKEDGNVLEITKSLN</sequence>
<name>A0A1H3YEV3_9BACT</name>
<dbReference type="Pfam" id="PF13581">
    <property type="entry name" value="HATPase_c_2"/>
    <property type="match status" value="1"/>
</dbReference>
<keyword evidence="3" id="KW-0418">Kinase</keyword>
<keyword evidence="1" id="KW-0723">Serine/threonine-protein kinase</keyword>
<dbReference type="GO" id="GO:0004674">
    <property type="term" value="F:protein serine/threonine kinase activity"/>
    <property type="evidence" value="ECO:0007669"/>
    <property type="project" value="UniProtKB-KW"/>
</dbReference>
<dbReference type="STRING" id="37625.SAMN05660420_01195"/>
<dbReference type="AlphaFoldDB" id="A0A1H3YEV3"/>
<evidence type="ECO:0000313" key="3">
    <source>
        <dbReference type="EMBL" id="SEA09631.1"/>
    </source>
</evidence>
<dbReference type="CDD" id="cd16936">
    <property type="entry name" value="HATPase_RsbW-like"/>
    <property type="match status" value="1"/>
</dbReference>
<feature type="domain" description="Histidine kinase/HSP90-like ATPase" evidence="2">
    <location>
        <begin position="40"/>
        <end position="137"/>
    </location>
</feature>
<dbReference type="RefSeq" id="WP_092345730.1">
    <property type="nucleotide sequence ID" value="NZ_FNQN01000003.1"/>
</dbReference>
<dbReference type="SUPFAM" id="SSF55874">
    <property type="entry name" value="ATPase domain of HSP90 chaperone/DNA topoisomerase II/histidine kinase"/>
    <property type="match status" value="1"/>
</dbReference>
<keyword evidence="3" id="KW-0808">Transferase</keyword>
<dbReference type="PANTHER" id="PTHR35526:SF3">
    <property type="entry name" value="ANTI-SIGMA-F FACTOR RSBW"/>
    <property type="match status" value="1"/>
</dbReference>
<dbReference type="Gene3D" id="3.30.565.10">
    <property type="entry name" value="Histidine kinase-like ATPase, C-terminal domain"/>
    <property type="match status" value="1"/>
</dbReference>
<dbReference type="PANTHER" id="PTHR35526">
    <property type="entry name" value="ANTI-SIGMA-F FACTOR RSBW-RELATED"/>
    <property type="match status" value="1"/>
</dbReference>
<evidence type="ECO:0000256" key="1">
    <source>
        <dbReference type="ARBA" id="ARBA00022527"/>
    </source>
</evidence>
<dbReference type="Proteomes" id="UP000199409">
    <property type="component" value="Unassembled WGS sequence"/>
</dbReference>
<proteinExistence type="predicted"/>
<dbReference type="InterPro" id="IPR036890">
    <property type="entry name" value="HATPase_C_sf"/>
</dbReference>
<evidence type="ECO:0000313" key="4">
    <source>
        <dbReference type="Proteomes" id="UP000199409"/>
    </source>
</evidence>
<organism evidence="3 4">
    <name type="scientific">Desulfuromusa kysingii</name>
    <dbReference type="NCBI Taxonomy" id="37625"/>
    <lineage>
        <taxon>Bacteria</taxon>
        <taxon>Pseudomonadati</taxon>
        <taxon>Thermodesulfobacteriota</taxon>
        <taxon>Desulfuromonadia</taxon>
        <taxon>Desulfuromonadales</taxon>
        <taxon>Geopsychrobacteraceae</taxon>
        <taxon>Desulfuromusa</taxon>
    </lineage>
</organism>
<accession>A0A1H3YEV3</accession>
<dbReference type="InterPro" id="IPR050267">
    <property type="entry name" value="Anti-sigma-factor_SerPK"/>
</dbReference>
<dbReference type="OrthoDB" id="163538at2"/>
<dbReference type="EMBL" id="FNQN01000003">
    <property type="protein sequence ID" value="SEA09631.1"/>
    <property type="molecule type" value="Genomic_DNA"/>
</dbReference>
<reference evidence="3 4" key="1">
    <citation type="submission" date="2016-10" db="EMBL/GenBank/DDBJ databases">
        <authorList>
            <person name="de Groot N.N."/>
        </authorList>
    </citation>
    <scope>NUCLEOTIDE SEQUENCE [LARGE SCALE GENOMIC DNA]</scope>
    <source>
        <strain evidence="3 4">DSM 7343</strain>
    </source>
</reference>